<dbReference type="InterPro" id="IPR003323">
    <property type="entry name" value="OTU_dom"/>
</dbReference>
<evidence type="ECO:0000259" key="3">
    <source>
        <dbReference type="PROSITE" id="PS50802"/>
    </source>
</evidence>
<reference evidence="5" key="1">
    <citation type="journal article" date="2023" name="Commun. Biol.">
        <title>Genome analysis of Parmales, the sister group of diatoms, reveals the evolutionary specialization of diatoms from phago-mixotrophs to photoautotrophs.</title>
        <authorList>
            <person name="Ban H."/>
            <person name="Sato S."/>
            <person name="Yoshikawa S."/>
            <person name="Yamada K."/>
            <person name="Nakamura Y."/>
            <person name="Ichinomiya M."/>
            <person name="Sato N."/>
            <person name="Blanc-Mathieu R."/>
            <person name="Endo H."/>
            <person name="Kuwata A."/>
            <person name="Ogata H."/>
        </authorList>
    </citation>
    <scope>NUCLEOTIDE SEQUENCE [LARGE SCALE GENOMIC DNA]</scope>
</reference>
<evidence type="ECO:0000313" key="4">
    <source>
        <dbReference type="EMBL" id="GMI42998.1"/>
    </source>
</evidence>
<gene>
    <name evidence="4" type="ORF">TrCOL_g6934</name>
</gene>
<proteinExistence type="predicted"/>
<dbReference type="Proteomes" id="UP001165065">
    <property type="component" value="Unassembled WGS sequence"/>
</dbReference>
<evidence type="ECO:0000256" key="2">
    <source>
        <dbReference type="SAM" id="SignalP"/>
    </source>
</evidence>
<dbReference type="Pfam" id="PF02338">
    <property type="entry name" value="OTU"/>
    <property type="match status" value="1"/>
</dbReference>
<dbReference type="OrthoDB" id="409956at2759"/>
<keyword evidence="2" id="KW-0732">Signal</keyword>
<protein>
    <recommendedName>
        <fullName evidence="3">OTU domain-containing protein</fullName>
    </recommendedName>
</protein>
<dbReference type="EMBL" id="BRYA01000186">
    <property type="protein sequence ID" value="GMI42998.1"/>
    <property type="molecule type" value="Genomic_DNA"/>
</dbReference>
<dbReference type="PROSITE" id="PS50802">
    <property type="entry name" value="OTU"/>
    <property type="match status" value="1"/>
</dbReference>
<dbReference type="Gene3D" id="3.90.70.80">
    <property type="match status" value="1"/>
</dbReference>
<name>A0A9W7LB60_9STRA</name>
<dbReference type="CDD" id="cd22744">
    <property type="entry name" value="OTU"/>
    <property type="match status" value="1"/>
</dbReference>
<organism evidence="4 5">
    <name type="scientific">Triparma columacea</name>
    <dbReference type="NCBI Taxonomy" id="722753"/>
    <lineage>
        <taxon>Eukaryota</taxon>
        <taxon>Sar</taxon>
        <taxon>Stramenopiles</taxon>
        <taxon>Ochrophyta</taxon>
        <taxon>Bolidophyceae</taxon>
        <taxon>Parmales</taxon>
        <taxon>Triparmaceae</taxon>
        <taxon>Triparma</taxon>
    </lineage>
</organism>
<feature type="signal peptide" evidence="2">
    <location>
        <begin position="1"/>
        <end position="25"/>
    </location>
</feature>
<comment type="caution">
    <text evidence="4">The sequence shown here is derived from an EMBL/GenBank/DDBJ whole genome shotgun (WGS) entry which is preliminary data.</text>
</comment>
<sequence length="361" mass="40016">MKLYTLTTRVSSIFLALSTPPVVHSNLPRSTYPPTHAFKLTNHTSSGVPPWNPSKNIERDGWIKGELPGFRGEWEVKGKGELGGEEEEEGEDIGGRYSVDRMKFDSFTSTVPSSTWPSPDSPPWSVVFRARQVPGDGNCLFHSISLSYLHWKTGRHLDFHEDSGELRRMSEWMRKLSVENMRSPVRRGSLRGGWSGSTRKGVGGRSVKKSNTNQGPETPSPDTSGPSLYLQGGQSIPLGSLVSSAGLQYNLTSSEYLDCMESDSTWGGGPEIVSLSNALRVPIHVYELCWVGKGHPKLRGGERGAGKWGVRRMACFGSPKWDRRGCLEILSCDSRFPDLGRGKAKEGNHFMYLERVKGREE</sequence>
<accession>A0A9W7LB60</accession>
<feature type="chain" id="PRO_5040786295" description="OTU domain-containing protein" evidence="2">
    <location>
        <begin position="26"/>
        <end position="361"/>
    </location>
</feature>
<keyword evidence="5" id="KW-1185">Reference proteome</keyword>
<feature type="region of interest" description="Disordered" evidence="1">
    <location>
        <begin position="186"/>
        <end position="229"/>
    </location>
</feature>
<feature type="compositionally biased region" description="Polar residues" evidence="1">
    <location>
        <begin position="209"/>
        <end position="226"/>
    </location>
</feature>
<dbReference type="AlphaFoldDB" id="A0A9W7LB60"/>
<feature type="domain" description="OTU" evidence="3">
    <location>
        <begin position="128"/>
        <end position="356"/>
    </location>
</feature>
<evidence type="ECO:0000256" key="1">
    <source>
        <dbReference type="SAM" id="MobiDB-lite"/>
    </source>
</evidence>
<evidence type="ECO:0000313" key="5">
    <source>
        <dbReference type="Proteomes" id="UP001165065"/>
    </source>
</evidence>